<name>A0A845UUV2_9GAMM</name>
<gene>
    <name evidence="2" type="ORF">G3I74_07730</name>
</gene>
<dbReference type="CDD" id="cd02440">
    <property type="entry name" value="AdoMet_MTases"/>
    <property type="match status" value="1"/>
</dbReference>
<dbReference type="Pfam" id="PF13649">
    <property type="entry name" value="Methyltransf_25"/>
    <property type="match status" value="1"/>
</dbReference>
<dbReference type="GO" id="GO:0008168">
    <property type="term" value="F:methyltransferase activity"/>
    <property type="evidence" value="ECO:0007669"/>
    <property type="project" value="UniProtKB-KW"/>
</dbReference>
<reference evidence="2 3" key="1">
    <citation type="submission" date="2020-02" db="EMBL/GenBank/DDBJ databases">
        <authorList>
            <person name="Zhang X.-Y."/>
        </authorList>
    </citation>
    <scope>NUCLEOTIDE SEQUENCE [LARGE SCALE GENOMIC DNA]</scope>
    <source>
        <strain evidence="2 3">C33</strain>
    </source>
</reference>
<accession>A0A845UUV2</accession>
<dbReference type="RefSeq" id="WP_164211011.1">
    <property type="nucleotide sequence ID" value="NZ_JAAGSC010000040.1"/>
</dbReference>
<sequence>MSAQETFAADWLSLREPADHAARSAALAEKLEHALSDRPTLRIVDLGCGHGNNLRWLAPRLSGRQRWLMVDRDPALLDWLQDRSAARPPAPGLDIETRHTDLADSDLAFLAEHDLVTASALFDLVSEDWLTRLAQACRKHRCGALLALSVTGDWCFLDIRQRSISDPDDRFVRQQFNRHQCSDKGLGAALGPAAARVLPRVFADHRFDVDTRPSDWLLAAGDALTLRLGPPLLQGWRDAAVEQAAQEAKRIEQWHERRSGALVAGELGLRVGHVDLLALPTS</sequence>
<evidence type="ECO:0000259" key="1">
    <source>
        <dbReference type="Pfam" id="PF13649"/>
    </source>
</evidence>
<evidence type="ECO:0000313" key="3">
    <source>
        <dbReference type="Proteomes" id="UP000484885"/>
    </source>
</evidence>
<organism evidence="2 3">
    <name type="scientific">Wenzhouxiangella limi</name>
    <dbReference type="NCBI Taxonomy" id="2707351"/>
    <lineage>
        <taxon>Bacteria</taxon>
        <taxon>Pseudomonadati</taxon>
        <taxon>Pseudomonadota</taxon>
        <taxon>Gammaproteobacteria</taxon>
        <taxon>Chromatiales</taxon>
        <taxon>Wenzhouxiangellaceae</taxon>
        <taxon>Wenzhouxiangella</taxon>
    </lineage>
</organism>
<dbReference type="InterPro" id="IPR029063">
    <property type="entry name" value="SAM-dependent_MTases_sf"/>
</dbReference>
<keyword evidence="3" id="KW-1185">Reference proteome</keyword>
<keyword evidence="2" id="KW-0808">Transferase</keyword>
<evidence type="ECO:0000313" key="2">
    <source>
        <dbReference type="EMBL" id="NDY95613.1"/>
    </source>
</evidence>
<keyword evidence="2" id="KW-0489">Methyltransferase</keyword>
<dbReference type="Gene3D" id="3.40.50.150">
    <property type="entry name" value="Vaccinia Virus protein VP39"/>
    <property type="match status" value="1"/>
</dbReference>
<feature type="domain" description="Methyltransferase" evidence="1">
    <location>
        <begin position="43"/>
        <end position="139"/>
    </location>
</feature>
<protein>
    <submittedName>
        <fullName evidence="2">Class I SAM-dependent methyltransferase</fullName>
    </submittedName>
</protein>
<proteinExistence type="predicted"/>
<dbReference type="InterPro" id="IPR041698">
    <property type="entry name" value="Methyltransf_25"/>
</dbReference>
<dbReference type="Proteomes" id="UP000484885">
    <property type="component" value="Unassembled WGS sequence"/>
</dbReference>
<dbReference type="EMBL" id="JAAGSC010000040">
    <property type="protein sequence ID" value="NDY95613.1"/>
    <property type="molecule type" value="Genomic_DNA"/>
</dbReference>
<dbReference type="AlphaFoldDB" id="A0A845UUV2"/>
<dbReference type="GO" id="GO:0032259">
    <property type="term" value="P:methylation"/>
    <property type="evidence" value="ECO:0007669"/>
    <property type="project" value="UniProtKB-KW"/>
</dbReference>
<comment type="caution">
    <text evidence="2">The sequence shown here is derived from an EMBL/GenBank/DDBJ whole genome shotgun (WGS) entry which is preliminary data.</text>
</comment>
<dbReference type="SUPFAM" id="SSF53335">
    <property type="entry name" value="S-adenosyl-L-methionine-dependent methyltransferases"/>
    <property type="match status" value="1"/>
</dbReference>